<name>A0A182VVS1_9DIPT</name>
<dbReference type="EnsemblMetazoa" id="AMIN002166-RA">
    <property type="protein sequence ID" value="AMIN002166-PA"/>
    <property type="gene ID" value="AMIN002166"/>
</dbReference>
<accession>A0A182VVS1</accession>
<reference evidence="1" key="2">
    <citation type="submission" date="2020-05" db="UniProtKB">
        <authorList>
            <consortium name="EnsemblMetazoa"/>
        </authorList>
    </citation>
    <scope>IDENTIFICATION</scope>
    <source>
        <strain evidence="1">MINIMUS1</strain>
    </source>
</reference>
<protein>
    <submittedName>
        <fullName evidence="1">Uncharacterized protein</fullName>
    </submittedName>
</protein>
<evidence type="ECO:0000313" key="1">
    <source>
        <dbReference type="EnsemblMetazoa" id="AMIN002166-PA"/>
    </source>
</evidence>
<sequence length="157" mass="17815">MARSNRFLQSRSFRSSRNIAVIIVKMSDYEKLEQALAQFLSCSKDADSEASTEKFTTDTPPNEQGKATTKVVAQATDKLTESLGILHDFEMLLYDKTASLQILFNELVLNALFLHEQKIELMEQRKRLRDLSGKWHQSSETVATNLENLCATINEAQ</sequence>
<dbReference type="Proteomes" id="UP000075920">
    <property type="component" value="Unassembled WGS sequence"/>
</dbReference>
<dbReference type="VEuPathDB" id="VectorBase:AMIN002166"/>
<dbReference type="AlphaFoldDB" id="A0A182VVS1"/>
<proteinExistence type="predicted"/>
<evidence type="ECO:0000313" key="2">
    <source>
        <dbReference type="Proteomes" id="UP000075920"/>
    </source>
</evidence>
<reference evidence="2" key="1">
    <citation type="submission" date="2013-03" db="EMBL/GenBank/DDBJ databases">
        <title>The Genome Sequence of Anopheles minimus MINIMUS1.</title>
        <authorList>
            <consortium name="The Broad Institute Genomics Platform"/>
            <person name="Neafsey D.E."/>
            <person name="Walton C."/>
            <person name="Walker B."/>
            <person name="Young S.K."/>
            <person name="Zeng Q."/>
            <person name="Gargeya S."/>
            <person name="Fitzgerald M."/>
            <person name="Haas B."/>
            <person name="Abouelleil A."/>
            <person name="Allen A.W."/>
            <person name="Alvarado L."/>
            <person name="Arachchi H.M."/>
            <person name="Berlin A.M."/>
            <person name="Chapman S.B."/>
            <person name="Gainer-Dewar J."/>
            <person name="Goldberg J."/>
            <person name="Griggs A."/>
            <person name="Gujja S."/>
            <person name="Hansen M."/>
            <person name="Howarth C."/>
            <person name="Imamovic A."/>
            <person name="Ireland A."/>
            <person name="Larimer J."/>
            <person name="McCowan C."/>
            <person name="Murphy C."/>
            <person name="Pearson M."/>
            <person name="Poon T.W."/>
            <person name="Priest M."/>
            <person name="Roberts A."/>
            <person name="Saif S."/>
            <person name="Shea T."/>
            <person name="Sisk P."/>
            <person name="Sykes S."/>
            <person name="Wortman J."/>
            <person name="Nusbaum C."/>
            <person name="Birren B."/>
        </authorList>
    </citation>
    <scope>NUCLEOTIDE SEQUENCE [LARGE SCALE GENOMIC DNA]</scope>
    <source>
        <strain evidence="2">MINIMUS1</strain>
    </source>
</reference>
<organism evidence="1 2">
    <name type="scientific">Anopheles minimus</name>
    <dbReference type="NCBI Taxonomy" id="112268"/>
    <lineage>
        <taxon>Eukaryota</taxon>
        <taxon>Metazoa</taxon>
        <taxon>Ecdysozoa</taxon>
        <taxon>Arthropoda</taxon>
        <taxon>Hexapoda</taxon>
        <taxon>Insecta</taxon>
        <taxon>Pterygota</taxon>
        <taxon>Neoptera</taxon>
        <taxon>Endopterygota</taxon>
        <taxon>Diptera</taxon>
        <taxon>Nematocera</taxon>
        <taxon>Culicoidea</taxon>
        <taxon>Culicidae</taxon>
        <taxon>Anophelinae</taxon>
        <taxon>Anopheles</taxon>
    </lineage>
</organism>
<keyword evidence="2" id="KW-1185">Reference proteome</keyword>